<sequence>MLASILWAPLFNFLIAHTASANSAASLFDNSAYGQAEWNRYCSSSKPQPVGLLPHACFVIHDDVTTATHSASHDKLGFASASGQDFVVVAPKAGQDSKVEFFASGFWLRITFSDSTGCAKVEVRAPMRTPRRRKGGEEPALVPFSDGFSCPGAERKAFSL</sequence>
<evidence type="ECO:0000313" key="2">
    <source>
        <dbReference type="EMBL" id="CDR87979.1"/>
    </source>
</evidence>
<dbReference type="OrthoDB" id="2548597at2759"/>
<name>A0A140KNB2_9BASI</name>
<evidence type="ECO:0000256" key="1">
    <source>
        <dbReference type="SAM" id="SignalP"/>
    </source>
</evidence>
<dbReference type="EMBL" id="LK056669">
    <property type="protein sequence ID" value="CDR87979.1"/>
    <property type="molecule type" value="Genomic_DNA"/>
</dbReference>
<dbReference type="AlphaFoldDB" id="A0A140KNB2"/>
<gene>
    <name evidence="2" type="ORF">SPSC_03603</name>
</gene>
<feature type="chain" id="PRO_5007303210" evidence="1">
    <location>
        <begin position="22"/>
        <end position="160"/>
    </location>
</feature>
<proteinExistence type="predicted"/>
<reference evidence="2" key="1">
    <citation type="submission" date="2014-06" db="EMBL/GenBank/DDBJ databases">
        <authorList>
            <person name="Ju J."/>
            <person name="Zhang J."/>
        </authorList>
    </citation>
    <scope>NUCLEOTIDE SEQUENCE</scope>
    <source>
        <strain evidence="2">SscI8</strain>
    </source>
</reference>
<organism evidence="2">
    <name type="scientific">Sporisorium scitamineum</name>
    <dbReference type="NCBI Taxonomy" id="49012"/>
    <lineage>
        <taxon>Eukaryota</taxon>
        <taxon>Fungi</taxon>
        <taxon>Dikarya</taxon>
        <taxon>Basidiomycota</taxon>
        <taxon>Ustilaginomycotina</taxon>
        <taxon>Ustilaginomycetes</taxon>
        <taxon>Ustilaginales</taxon>
        <taxon>Ustilaginaceae</taxon>
        <taxon>Sporisorium</taxon>
    </lineage>
</organism>
<feature type="signal peptide" evidence="1">
    <location>
        <begin position="1"/>
        <end position="21"/>
    </location>
</feature>
<protein>
    <submittedName>
        <fullName evidence="2">Uncharacterized protein</fullName>
    </submittedName>
</protein>
<accession>A0A140KNB2</accession>
<keyword evidence="1" id="KW-0732">Signal</keyword>